<dbReference type="PANTHER" id="PTHR11067:SF9">
    <property type="entry name" value="INOSINE TRIPHOSPHATE PYROPHOSPHATASE"/>
    <property type="match status" value="1"/>
</dbReference>
<protein>
    <recommendedName>
        <fullName evidence="10">dITP/XTP pyrophosphatase</fullName>
        <ecNumber evidence="10">3.6.1.66</ecNumber>
    </recommendedName>
    <alternativeName>
        <fullName evidence="10">Non-canonical purine NTP pyrophosphatase</fullName>
    </alternativeName>
    <alternativeName>
        <fullName evidence="10">Non-standard purine NTP pyrophosphatase</fullName>
    </alternativeName>
    <alternativeName>
        <fullName evidence="10">Nucleoside-triphosphate diphosphatase</fullName>
    </alternativeName>
    <alternativeName>
        <fullName evidence="10">Nucleoside-triphosphate pyrophosphatase</fullName>
        <shortName evidence="10">NTPase</shortName>
    </alternativeName>
</protein>
<feature type="binding site" evidence="10">
    <location>
        <position position="40"/>
    </location>
    <ligand>
        <name>Mg(2+)</name>
        <dbReference type="ChEBI" id="CHEBI:18420"/>
    </ligand>
</feature>
<keyword evidence="6 10" id="KW-0460">Magnesium</keyword>
<dbReference type="NCBIfam" id="NF011397">
    <property type="entry name" value="PRK14822.1"/>
    <property type="match status" value="1"/>
</dbReference>
<feature type="binding site" evidence="10">
    <location>
        <position position="69"/>
    </location>
    <ligand>
        <name>Mg(2+)</name>
        <dbReference type="ChEBI" id="CHEBI:18420"/>
    </ligand>
</feature>
<dbReference type="RefSeq" id="WP_092052160.1">
    <property type="nucleotide sequence ID" value="NZ_FOJJ01000001.1"/>
</dbReference>
<feature type="binding site" evidence="10">
    <location>
        <position position="175"/>
    </location>
    <ligand>
        <name>substrate</name>
    </ligand>
</feature>
<comment type="catalytic activity">
    <reaction evidence="8 10">
        <text>dITP + H2O = dIMP + diphosphate + H(+)</text>
        <dbReference type="Rhea" id="RHEA:28342"/>
        <dbReference type="ChEBI" id="CHEBI:15377"/>
        <dbReference type="ChEBI" id="CHEBI:15378"/>
        <dbReference type="ChEBI" id="CHEBI:33019"/>
        <dbReference type="ChEBI" id="CHEBI:61194"/>
        <dbReference type="ChEBI" id="CHEBI:61382"/>
        <dbReference type="EC" id="3.6.1.66"/>
    </reaction>
</comment>
<dbReference type="GO" id="GO:0005829">
    <property type="term" value="C:cytosol"/>
    <property type="evidence" value="ECO:0007669"/>
    <property type="project" value="TreeGrafter"/>
</dbReference>
<comment type="catalytic activity">
    <reaction evidence="9 10">
        <text>XTP + H2O = XMP + diphosphate + H(+)</text>
        <dbReference type="Rhea" id="RHEA:28610"/>
        <dbReference type="ChEBI" id="CHEBI:15377"/>
        <dbReference type="ChEBI" id="CHEBI:15378"/>
        <dbReference type="ChEBI" id="CHEBI:33019"/>
        <dbReference type="ChEBI" id="CHEBI:57464"/>
        <dbReference type="ChEBI" id="CHEBI:61314"/>
        <dbReference type="EC" id="3.6.1.66"/>
    </reaction>
</comment>
<dbReference type="GO" id="GO:0036222">
    <property type="term" value="F:XTP diphosphatase activity"/>
    <property type="evidence" value="ECO:0007669"/>
    <property type="project" value="UniProtKB-UniRule"/>
</dbReference>
<dbReference type="InterPro" id="IPR020922">
    <property type="entry name" value="dITP/XTP_pyrophosphatase"/>
</dbReference>
<feature type="active site" description="Proton acceptor" evidence="10">
    <location>
        <position position="69"/>
    </location>
</feature>
<dbReference type="PANTHER" id="PTHR11067">
    <property type="entry name" value="INOSINE TRIPHOSPHATE PYROPHOSPHATASE/HAM1 PROTEIN"/>
    <property type="match status" value="1"/>
</dbReference>
<keyword evidence="7 10" id="KW-0546">Nucleotide metabolism</keyword>
<keyword evidence="13" id="KW-1185">Reference proteome</keyword>
<evidence type="ECO:0000256" key="11">
    <source>
        <dbReference type="RuleBase" id="RU003781"/>
    </source>
</evidence>
<evidence type="ECO:0000256" key="4">
    <source>
        <dbReference type="ARBA" id="ARBA00022741"/>
    </source>
</evidence>
<comment type="function">
    <text evidence="10">Pyrophosphatase that catalyzes the hydrolysis of nucleoside triphosphates to their monophosphate derivatives, with a high preference for the non-canonical purine nucleotides XTP (xanthosine triphosphate), dITP (deoxyinosine triphosphate) and ITP. Seems to function as a house-cleaning enzyme that removes non-canonical purine nucleotides from the nucleotide pool, thus preventing their incorporation into DNA/RNA and avoiding chromosomal lesions.</text>
</comment>
<evidence type="ECO:0000256" key="9">
    <source>
        <dbReference type="ARBA" id="ARBA00052017"/>
    </source>
</evidence>
<dbReference type="NCBIfam" id="TIGR00042">
    <property type="entry name" value="RdgB/HAM1 family non-canonical purine NTP pyrophosphatase"/>
    <property type="match status" value="1"/>
</dbReference>
<dbReference type="HAMAP" id="MF_01405">
    <property type="entry name" value="Non_canon_purine_NTPase"/>
    <property type="match status" value="1"/>
</dbReference>
<dbReference type="GO" id="GO:0009117">
    <property type="term" value="P:nucleotide metabolic process"/>
    <property type="evidence" value="ECO:0007669"/>
    <property type="project" value="UniProtKB-KW"/>
</dbReference>
<feature type="binding site" evidence="10">
    <location>
        <begin position="180"/>
        <end position="181"/>
    </location>
    <ligand>
        <name>substrate</name>
    </ligand>
</feature>
<dbReference type="Pfam" id="PF01725">
    <property type="entry name" value="Ham1p_like"/>
    <property type="match status" value="1"/>
</dbReference>
<dbReference type="GO" id="GO:0036220">
    <property type="term" value="F:ITP diphosphatase activity"/>
    <property type="evidence" value="ECO:0007669"/>
    <property type="project" value="UniProtKB-UniRule"/>
</dbReference>
<dbReference type="EC" id="3.6.1.66" evidence="10"/>
<gene>
    <name evidence="12" type="ORF">FL622_00155</name>
</gene>
<evidence type="ECO:0000256" key="2">
    <source>
        <dbReference type="ARBA" id="ARBA00011738"/>
    </source>
</evidence>
<dbReference type="FunFam" id="3.90.950.10:FF:000001">
    <property type="entry name" value="dITP/XTP pyrophosphatase"/>
    <property type="match status" value="1"/>
</dbReference>
<dbReference type="InterPro" id="IPR002637">
    <property type="entry name" value="RdgB/HAM1"/>
</dbReference>
<evidence type="ECO:0000256" key="1">
    <source>
        <dbReference type="ARBA" id="ARBA00008023"/>
    </source>
</evidence>
<evidence type="ECO:0000256" key="6">
    <source>
        <dbReference type="ARBA" id="ARBA00022842"/>
    </source>
</evidence>
<dbReference type="GO" id="GO:0035870">
    <property type="term" value="F:dITP diphosphatase activity"/>
    <property type="evidence" value="ECO:0007669"/>
    <property type="project" value="UniProtKB-UniRule"/>
</dbReference>
<dbReference type="GO" id="GO:0017111">
    <property type="term" value="F:ribonucleoside triphosphate phosphatase activity"/>
    <property type="evidence" value="ECO:0007669"/>
    <property type="project" value="InterPro"/>
</dbReference>
<evidence type="ECO:0000256" key="5">
    <source>
        <dbReference type="ARBA" id="ARBA00022801"/>
    </source>
</evidence>
<comment type="similarity">
    <text evidence="1 10 11">Belongs to the HAM1 NTPase family.</text>
</comment>
<feature type="binding site" evidence="10">
    <location>
        <begin position="7"/>
        <end position="12"/>
    </location>
    <ligand>
        <name>substrate</name>
    </ligand>
</feature>
<keyword evidence="4 10" id="KW-0547">Nucleotide-binding</keyword>
<reference evidence="12 13" key="1">
    <citation type="submission" date="2019-07" db="EMBL/GenBank/DDBJ databases">
        <title>Insights of Desulfuromonas acetexigens electromicrobiology.</title>
        <authorList>
            <person name="Katuri K."/>
            <person name="Sapireddy V."/>
            <person name="Shaw D.R."/>
            <person name="Saikaly P."/>
        </authorList>
    </citation>
    <scope>NUCLEOTIDE SEQUENCE [LARGE SCALE GENOMIC DNA]</scope>
    <source>
        <strain evidence="12 13">2873</strain>
    </source>
</reference>
<dbReference type="SUPFAM" id="SSF52972">
    <property type="entry name" value="ITPase-like"/>
    <property type="match status" value="1"/>
</dbReference>
<evidence type="ECO:0000313" key="13">
    <source>
        <dbReference type="Proteomes" id="UP000317155"/>
    </source>
</evidence>
<evidence type="ECO:0000256" key="8">
    <source>
        <dbReference type="ARBA" id="ARBA00051875"/>
    </source>
</evidence>
<name>A0A550JK80_9BACT</name>
<evidence type="ECO:0000256" key="7">
    <source>
        <dbReference type="ARBA" id="ARBA00023080"/>
    </source>
</evidence>
<evidence type="ECO:0000256" key="10">
    <source>
        <dbReference type="HAMAP-Rule" id="MF_01405"/>
    </source>
</evidence>
<proteinExistence type="inferred from homology"/>
<keyword evidence="5 10" id="KW-0378">Hydrolase</keyword>
<organism evidence="12 13">
    <name type="scientific">Trichloromonas acetexigens</name>
    <dbReference type="NCBI Taxonomy" id="38815"/>
    <lineage>
        <taxon>Bacteria</taxon>
        <taxon>Pseudomonadati</taxon>
        <taxon>Thermodesulfobacteriota</taxon>
        <taxon>Desulfuromonadia</taxon>
        <taxon>Desulfuromonadales</taxon>
        <taxon>Trichloromonadaceae</taxon>
        <taxon>Trichloromonas</taxon>
    </lineage>
</organism>
<comment type="subunit">
    <text evidence="2 10">Homodimer.</text>
</comment>
<dbReference type="CDD" id="cd00515">
    <property type="entry name" value="HAM1"/>
    <property type="match status" value="1"/>
</dbReference>
<evidence type="ECO:0000313" key="12">
    <source>
        <dbReference type="EMBL" id="TRO83629.1"/>
    </source>
</evidence>
<dbReference type="EMBL" id="VJVV01000001">
    <property type="protein sequence ID" value="TRO83629.1"/>
    <property type="molecule type" value="Genomic_DNA"/>
</dbReference>
<feature type="binding site" evidence="10">
    <location>
        <position position="70"/>
    </location>
    <ligand>
        <name>substrate</name>
    </ligand>
</feature>
<dbReference type="OrthoDB" id="9807456at2"/>
<comment type="caution">
    <text evidence="12">The sequence shown here is derived from an EMBL/GenBank/DDBJ whole genome shotgun (WGS) entry which is preliminary data.</text>
</comment>
<dbReference type="GO" id="GO:0000166">
    <property type="term" value="F:nucleotide binding"/>
    <property type="evidence" value="ECO:0007669"/>
    <property type="project" value="UniProtKB-KW"/>
</dbReference>
<comment type="cofactor">
    <cofactor evidence="10">
        <name>Mg(2+)</name>
        <dbReference type="ChEBI" id="CHEBI:18420"/>
    </cofactor>
    <text evidence="10">Binds 1 Mg(2+) ion per subunit.</text>
</comment>
<dbReference type="Proteomes" id="UP000317155">
    <property type="component" value="Unassembled WGS sequence"/>
</dbReference>
<keyword evidence="3 10" id="KW-0479">Metal-binding</keyword>
<dbReference type="Gene3D" id="3.90.950.10">
    <property type="match status" value="1"/>
</dbReference>
<dbReference type="InterPro" id="IPR029001">
    <property type="entry name" value="ITPase-like_fam"/>
</dbReference>
<evidence type="ECO:0000256" key="3">
    <source>
        <dbReference type="ARBA" id="ARBA00022723"/>
    </source>
</evidence>
<comment type="catalytic activity">
    <reaction evidence="10">
        <text>ITP + H2O = IMP + diphosphate + H(+)</text>
        <dbReference type="Rhea" id="RHEA:29399"/>
        <dbReference type="ChEBI" id="CHEBI:15377"/>
        <dbReference type="ChEBI" id="CHEBI:15378"/>
        <dbReference type="ChEBI" id="CHEBI:33019"/>
        <dbReference type="ChEBI" id="CHEBI:58053"/>
        <dbReference type="ChEBI" id="CHEBI:61402"/>
        <dbReference type="EC" id="3.6.1.66"/>
    </reaction>
</comment>
<dbReference type="AlphaFoldDB" id="A0A550JK80"/>
<dbReference type="GO" id="GO:0009146">
    <property type="term" value="P:purine nucleoside triphosphate catabolic process"/>
    <property type="evidence" value="ECO:0007669"/>
    <property type="project" value="UniProtKB-UniRule"/>
</dbReference>
<sequence>MELLVATRNGGKLKEIRRLFDELGIAVKGPDVFPDLPEVEEDGATFAENAVKKAETVCRLTGLPTLADDSGLETAALDGAPGVYSARYAGPEATDADNNRKLLAALAKVPDKERQGAFCCAMALARPGEETRIFHGKIEGLILDAPRGEGGFGYDPLFLVREYGKTMAELPLEVKNRISHRGQALRQVVEFLKSGEE</sequence>
<accession>A0A550JK80</accession>
<dbReference type="GO" id="GO:0046872">
    <property type="term" value="F:metal ion binding"/>
    <property type="evidence" value="ECO:0007669"/>
    <property type="project" value="UniProtKB-KW"/>
</dbReference>
<feature type="binding site" evidence="10">
    <location>
        <begin position="152"/>
        <end position="155"/>
    </location>
    <ligand>
        <name>substrate</name>
    </ligand>
</feature>